<dbReference type="EMBL" id="JBCEWA010000004">
    <property type="protein sequence ID" value="MEL5987918.1"/>
    <property type="molecule type" value="Genomic_DNA"/>
</dbReference>
<dbReference type="GO" id="GO:0016787">
    <property type="term" value="F:hydrolase activity"/>
    <property type="evidence" value="ECO:0007669"/>
    <property type="project" value="UniProtKB-KW"/>
</dbReference>
<dbReference type="RefSeq" id="WP_087680800.1">
    <property type="nucleotide sequence ID" value="NZ_CP147847.1"/>
</dbReference>
<comment type="caution">
    <text evidence="4">The sequence shown here is derived from an EMBL/GenBank/DDBJ whole genome shotgun (WGS) entry which is preliminary data.</text>
</comment>
<comment type="similarity">
    <text evidence="1">Belongs to the AB hydrolase superfamily. AB hydrolase 2 family.</text>
</comment>
<keyword evidence="2 4" id="KW-0378">Hydrolase</keyword>
<feature type="domain" description="Phospholipase/carboxylesterase/thioesterase" evidence="3">
    <location>
        <begin position="22"/>
        <end position="213"/>
    </location>
</feature>
<keyword evidence="5" id="KW-1185">Reference proteome</keyword>
<dbReference type="PANTHER" id="PTHR10655">
    <property type="entry name" value="LYSOPHOSPHOLIPASE-RELATED"/>
    <property type="match status" value="1"/>
</dbReference>
<name>A0ABU9LJ18_9BACL</name>
<protein>
    <submittedName>
        <fullName evidence="4">Dienelactone hydrolase family protein</fullName>
    </submittedName>
</protein>
<evidence type="ECO:0000259" key="3">
    <source>
        <dbReference type="Pfam" id="PF02230"/>
    </source>
</evidence>
<evidence type="ECO:0000256" key="1">
    <source>
        <dbReference type="ARBA" id="ARBA00006499"/>
    </source>
</evidence>
<dbReference type="Pfam" id="PF02230">
    <property type="entry name" value="Abhydrolase_2"/>
    <property type="match status" value="1"/>
</dbReference>
<dbReference type="InterPro" id="IPR003140">
    <property type="entry name" value="PLipase/COase/thioEstase"/>
</dbReference>
<accession>A0ABU9LJ18</accession>
<dbReference type="InterPro" id="IPR029058">
    <property type="entry name" value="AB_hydrolase_fold"/>
</dbReference>
<evidence type="ECO:0000313" key="5">
    <source>
        <dbReference type="Proteomes" id="UP001398420"/>
    </source>
</evidence>
<evidence type="ECO:0000313" key="4">
    <source>
        <dbReference type="EMBL" id="MEL5987918.1"/>
    </source>
</evidence>
<evidence type="ECO:0000256" key="2">
    <source>
        <dbReference type="ARBA" id="ARBA00022801"/>
    </source>
</evidence>
<reference evidence="4 5" key="1">
    <citation type="submission" date="2024-04" db="EMBL/GenBank/DDBJ databases">
        <authorList>
            <person name="Wu Y.S."/>
            <person name="Zhang L."/>
        </authorList>
    </citation>
    <scope>NUCLEOTIDE SEQUENCE [LARGE SCALE GENOMIC DNA]</scope>
    <source>
        <strain evidence="4 5">KG-01</strain>
    </source>
</reference>
<organism evidence="4 5">
    <name type="scientific">Kurthia gibsonii</name>
    <dbReference type="NCBI Taxonomy" id="33946"/>
    <lineage>
        <taxon>Bacteria</taxon>
        <taxon>Bacillati</taxon>
        <taxon>Bacillota</taxon>
        <taxon>Bacilli</taxon>
        <taxon>Bacillales</taxon>
        <taxon>Caryophanaceae</taxon>
        <taxon>Kurthia</taxon>
    </lineage>
</organism>
<dbReference type="PANTHER" id="PTHR10655:SF17">
    <property type="entry name" value="LYSOPHOSPHOLIPASE-LIKE PROTEIN 1"/>
    <property type="match status" value="1"/>
</dbReference>
<gene>
    <name evidence="4" type="ORF">AAF454_05765</name>
</gene>
<dbReference type="InterPro" id="IPR050565">
    <property type="entry name" value="LYPA1-2/EST-like"/>
</dbReference>
<dbReference type="Proteomes" id="UP001398420">
    <property type="component" value="Unassembled WGS sequence"/>
</dbReference>
<dbReference type="Gene3D" id="3.40.50.1820">
    <property type="entry name" value="alpha/beta hydrolase"/>
    <property type="match status" value="1"/>
</dbReference>
<sequence>MKSPFTFEHTAPKEQEAGKLYPAVFLLHGMGSNEKDLPGLLTELQDEYHIFSLRGPITQAPGYAFFIDEDFGKPDRQIFDKIVLHIQAFIEEAIQTYSIDATKVFVLGFSQGAALAETLPFVLGTERLAGAIALSGYLPGHVKEEYSKRSVASLPVFISHGKMDYVLPYQWGEEARDFYKDQQANVTFMAFEDGHGVTPEVQREIIRFLKQHIS</sequence>
<dbReference type="SUPFAM" id="SSF53474">
    <property type="entry name" value="alpha/beta-Hydrolases"/>
    <property type="match status" value="1"/>
</dbReference>
<proteinExistence type="inferred from homology"/>